<dbReference type="SUPFAM" id="SSF47973">
    <property type="entry name" value="Ribosomal protein S7"/>
    <property type="match status" value="1"/>
</dbReference>
<protein>
    <submittedName>
        <fullName evidence="5">09cbcfea-d332-4bd1-bac7-36702db2595b-CDS</fullName>
    </submittedName>
</protein>
<feature type="domain" description="Small ribosomal subunit protein uS7" evidence="4">
    <location>
        <begin position="12"/>
        <end position="144"/>
    </location>
</feature>
<name>A0A3P3YWC0_PLABS</name>
<evidence type="ECO:0000259" key="4">
    <source>
        <dbReference type="Pfam" id="PF00177"/>
    </source>
</evidence>
<accession>A0A3P3YWC0</accession>
<dbReference type="InterPro" id="IPR000235">
    <property type="entry name" value="Ribosomal_uS7"/>
</dbReference>
<evidence type="ECO:0000256" key="3">
    <source>
        <dbReference type="ARBA" id="ARBA00023274"/>
    </source>
</evidence>
<proteinExistence type="inferred from homology"/>
<reference evidence="5" key="1">
    <citation type="submission" date="2018-05" db="EMBL/GenBank/DDBJ databases">
        <authorList>
            <person name="Fogelqvist J."/>
        </authorList>
    </citation>
    <scope>NUCLEOTIDE SEQUENCE [LARGE SCALE GENOMIC DNA]</scope>
</reference>
<dbReference type="Gene3D" id="1.10.455.10">
    <property type="entry name" value="Ribosomal protein S7 domain"/>
    <property type="match status" value="1"/>
</dbReference>
<keyword evidence="2" id="KW-0689">Ribosomal protein</keyword>
<dbReference type="EMBL" id="LS992577">
    <property type="protein sequence ID" value="SYZ47135.1"/>
    <property type="molecule type" value="Genomic_DNA"/>
</dbReference>
<organism evidence="5">
    <name type="scientific">Plasmodiophora brassicae</name>
    <name type="common">Clubroot disease agent</name>
    <dbReference type="NCBI Taxonomy" id="37360"/>
    <lineage>
        <taxon>Eukaryota</taxon>
        <taxon>Sar</taxon>
        <taxon>Rhizaria</taxon>
        <taxon>Endomyxa</taxon>
        <taxon>Phytomyxea</taxon>
        <taxon>Plasmodiophorida</taxon>
        <taxon>Plasmodiophoridae</taxon>
        <taxon>Plasmodiophora</taxon>
    </lineage>
</organism>
<geneLocation type="mitochondrion" evidence="5"/>
<sequence length="152" mass="17830">MVLKKYKNWLIASESIHKFICGLMLNGKVSQLEKIVFFCFRDLKYKFNMDSLSLFLYVVDEIMPYIELRTLRLGSVFYRIPKPLSESKQLNCGIKLLAKTVKITCVRNVAAAIKIQQEILAVLQKKSLLFKQNRNLYQVASNNRSFAHYRWD</sequence>
<dbReference type="PIRSF" id="PIRSF002122">
    <property type="entry name" value="RPS7p_RPS7a_RPS5e_RPS7o"/>
    <property type="match status" value="1"/>
</dbReference>
<comment type="similarity">
    <text evidence="1">Belongs to the universal ribosomal protein uS7 family.</text>
</comment>
<dbReference type="GO" id="GO:1990904">
    <property type="term" value="C:ribonucleoprotein complex"/>
    <property type="evidence" value="ECO:0007669"/>
    <property type="project" value="UniProtKB-KW"/>
</dbReference>
<dbReference type="GO" id="GO:0006412">
    <property type="term" value="P:translation"/>
    <property type="evidence" value="ECO:0007669"/>
    <property type="project" value="InterPro"/>
</dbReference>
<evidence type="ECO:0000313" key="5">
    <source>
        <dbReference type="EMBL" id="SYZ47135.1"/>
    </source>
</evidence>
<dbReference type="Pfam" id="PF00177">
    <property type="entry name" value="Ribosomal_S7"/>
    <property type="match status" value="1"/>
</dbReference>
<dbReference type="InterPro" id="IPR036823">
    <property type="entry name" value="Ribosomal_uS7_dom_sf"/>
</dbReference>
<gene>
    <name evidence="5" type="ORF">PLBR_LOCUS26</name>
</gene>
<keyword evidence="3" id="KW-0687">Ribonucleoprotein</keyword>
<dbReference type="AlphaFoldDB" id="A0A3P3YWC0"/>
<keyword evidence="5" id="KW-0496">Mitochondrion</keyword>
<evidence type="ECO:0000256" key="1">
    <source>
        <dbReference type="ARBA" id="ARBA00007151"/>
    </source>
</evidence>
<evidence type="ECO:0000256" key="2">
    <source>
        <dbReference type="ARBA" id="ARBA00022980"/>
    </source>
</evidence>
<dbReference type="GO" id="GO:0005840">
    <property type="term" value="C:ribosome"/>
    <property type="evidence" value="ECO:0007669"/>
    <property type="project" value="UniProtKB-KW"/>
</dbReference>
<dbReference type="InterPro" id="IPR023798">
    <property type="entry name" value="Ribosomal_uS7_dom"/>
</dbReference>